<proteinExistence type="predicted"/>
<protein>
    <submittedName>
        <fullName evidence="2">Uncharacterized protein LOC127750934</fullName>
    </submittedName>
</protein>
<dbReference type="Gene3D" id="3.30.420.10">
    <property type="entry name" value="Ribonuclease H-like superfamily/Ribonuclease H"/>
    <property type="match status" value="1"/>
</dbReference>
<dbReference type="InterPro" id="IPR036397">
    <property type="entry name" value="RNaseH_sf"/>
</dbReference>
<dbReference type="GO" id="GO:0003676">
    <property type="term" value="F:nucleic acid binding"/>
    <property type="evidence" value="ECO:0007669"/>
    <property type="project" value="InterPro"/>
</dbReference>
<dbReference type="OrthoDB" id="10024802at2759"/>
<dbReference type="Proteomes" id="UP000504606">
    <property type="component" value="Unplaced"/>
</dbReference>
<organism evidence="1 2">
    <name type="scientific">Frankliniella occidentalis</name>
    <name type="common">Western flower thrips</name>
    <name type="synonym">Euthrips occidentalis</name>
    <dbReference type="NCBI Taxonomy" id="133901"/>
    <lineage>
        <taxon>Eukaryota</taxon>
        <taxon>Metazoa</taxon>
        <taxon>Ecdysozoa</taxon>
        <taxon>Arthropoda</taxon>
        <taxon>Hexapoda</taxon>
        <taxon>Insecta</taxon>
        <taxon>Pterygota</taxon>
        <taxon>Neoptera</taxon>
        <taxon>Paraneoptera</taxon>
        <taxon>Thysanoptera</taxon>
        <taxon>Terebrantia</taxon>
        <taxon>Thripoidea</taxon>
        <taxon>Thripidae</taxon>
        <taxon>Frankliniella</taxon>
    </lineage>
</organism>
<dbReference type="PANTHER" id="PTHR47326:SF1">
    <property type="entry name" value="HTH PSQ-TYPE DOMAIN-CONTAINING PROTEIN"/>
    <property type="match status" value="1"/>
</dbReference>
<name>A0A9C6X5L9_FRAOC</name>
<dbReference type="KEGG" id="foc:127750934"/>
<reference evidence="2" key="1">
    <citation type="submission" date="2025-08" db="UniProtKB">
        <authorList>
            <consortium name="RefSeq"/>
        </authorList>
    </citation>
    <scope>IDENTIFICATION</scope>
    <source>
        <tissue evidence="2">Whole organism</tissue>
    </source>
</reference>
<dbReference type="RefSeq" id="XP_052129632.1">
    <property type="nucleotide sequence ID" value="XM_052273672.1"/>
</dbReference>
<sequence>MPAVISFPFRSIGRERYRRIPPVENAVLLRVTLNAHTSTRTAAADVGVSHMTVNRILRGHGLHPFKIGHHQALKPGDPPRRYAMCEWFLDRIENVENPGDDPFLASVLFSDECTFRSDGGVNRHNAHHYSGENPHSFQPNHVQGGFNVTVWAVGDQVIGPYFWPDNVTAEEYGNLLNYELPDMLDEVPLEIRRRMWFMQDGHPAHTSLLARGLLNRDYPGRWIGKYSPTVEWSPRSPDLTPLDFFLWGYIKDRVYGTVPEDRDTLMARITVACDEVTPQMLHNVRNNLARRLTLCVENMGGHFEHGGQNDPHIPE</sequence>
<dbReference type="AlphaFoldDB" id="A0A9C6X5L9"/>
<keyword evidence="1" id="KW-1185">Reference proteome</keyword>
<dbReference type="GeneID" id="127750934"/>
<evidence type="ECO:0000313" key="1">
    <source>
        <dbReference type="Proteomes" id="UP000504606"/>
    </source>
</evidence>
<dbReference type="PANTHER" id="PTHR47326">
    <property type="entry name" value="TRANSPOSABLE ELEMENT TC3 TRANSPOSASE-LIKE PROTEIN"/>
    <property type="match status" value="1"/>
</dbReference>
<gene>
    <name evidence="2" type="primary">LOC127750934</name>
</gene>
<evidence type="ECO:0000313" key="2">
    <source>
        <dbReference type="RefSeq" id="XP_052129632.1"/>
    </source>
</evidence>
<accession>A0A9C6X5L9</accession>